<name>A0A1G7GIG8_9FLAO</name>
<dbReference type="SUPFAM" id="SSF53756">
    <property type="entry name" value="UDP-Glycosyltransferase/glycogen phosphorylase"/>
    <property type="match status" value="1"/>
</dbReference>
<accession>A0A1G7GIG8</accession>
<dbReference type="Proteomes" id="UP000199203">
    <property type="component" value="Unassembled WGS sequence"/>
</dbReference>
<keyword evidence="4" id="KW-1185">Reference proteome</keyword>
<sequence>MKKLIRISTVPSSLNILLKGQLQFLNHYFNVISVSGSGLDLDEVKMREGVNIHPIEMQRHISPLRDLVALIKLFLYFRKEKPDIIHSLTPKAGLLSMIAGKLAGVPVRMHTFTGLIFPYRTGKMQKTLILMDRLLCVCATNIYPEGQGVKNDLLTFNITKKPLIILANGNINGIDADFFYRNVVESEGLIQLKKDLDILDEDFVFTFVGRLVKDKGINELVSAFKMFSERKDTGEGKPKLLLVGSFEQNLDPVSEETLFEIENNENIITTGFQKDVRPYLAISDVLTFPSYREGFPNVVLQAAAMELNAIVTDISGSNEIICDGLNGWIIPKHNQEQLYEKMKWCLENISESKAMGKKSRTIIIERYEQKIVWEALKAEYFRLSNN</sequence>
<organism evidence="3 4">
    <name type="scientific">Epilithonimonas hungarica</name>
    <dbReference type="NCBI Taxonomy" id="454006"/>
    <lineage>
        <taxon>Bacteria</taxon>
        <taxon>Pseudomonadati</taxon>
        <taxon>Bacteroidota</taxon>
        <taxon>Flavobacteriia</taxon>
        <taxon>Flavobacteriales</taxon>
        <taxon>Weeksellaceae</taxon>
        <taxon>Chryseobacterium group</taxon>
        <taxon>Epilithonimonas</taxon>
    </lineage>
</organism>
<feature type="domain" description="Glycosyl transferase family 1" evidence="1">
    <location>
        <begin position="193"/>
        <end position="360"/>
    </location>
</feature>
<dbReference type="OrthoDB" id="9790710at2"/>
<evidence type="ECO:0000313" key="3">
    <source>
        <dbReference type="EMBL" id="SDE87873.1"/>
    </source>
</evidence>
<dbReference type="EMBL" id="FNBH01000001">
    <property type="protein sequence ID" value="SDE87873.1"/>
    <property type="molecule type" value="Genomic_DNA"/>
</dbReference>
<dbReference type="GO" id="GO:0016757">
    <property type="term" value="F:glycosyltransferase activity"/>
    <property type="evidence" value="ECO:0007669"/>
    <property type="project" value="InterPro"/>
</dbReference>
<proteinExistence type="predicted"/>
<dbReference type="STRING" id="454006.SAMN05421825_0477"/>
<evidence type="ECO:0000259" key="1">
    <source>
        <dbReference type="Pfam" id="PF00534"/>
    </source>
</evidence>
<evidence type="ECO:0000313" key="4">
    <source>
        <dbReference type="Proteomes" id="UP000199203"/>
    </source>
</evidence>
<dbReference type="AlphaFoldDB" id="A0A1G7GIG8"/>
<dbReference type="RefSeq" id="WP_089871039.1">
    <property type="nucleotide sequence ID" value="NZ_FNBH01000001.1"/>
</dbReference>
<dbReference type="PANTHER" id="PTHR12526:SF630">
    <property type="entry name" value="GLYCOSYLTRANSFERASE"/>
    <property type="match status" value="1"/>
</dbReference>
<protein>
    <submittedName>
        <fullName evidence="3">Glycosyltransferase involved in cell wall bisynthesis</fullName>
    </submittedName>
</protein>
<dbReference type="PANTHER" id="PTHR12526">
    <property type="entry name" value="GLYCOSYLTRANSFERASE"/>
    <property type="match status" value="1"/>
</dbReference>
<reference evidence="4" key="1">
    <citation type="submission" date="2016-10" db="EMBL/GenBank/DDBJ databases">
        <authorList>
            <person name="Varghese N."/>
            <person name="Submissions S."/>
        </authorList>
    </citation>
    <scope>NUCLEOTIDE SEQUENCE [LARGE SCALE GENOMIC DNA]</scope>
    <source>
        <strain evidence="4">DSM 19684</strain>
    </source>
</reference>
<dbReference type="InterPro" id="IPR001296">
    <property type="entry name" value="Glyco_trans_1"/>
</dbReference>
<dbReference type="Gene3D" id="3.40.50.2000">
    <property type="entry name" value="Glycogen Phosphorylase B"/>
    <property type="match status" value="2"/>
</dbReference>
<feature type="domain" description="Glycosyltransferase subfamily 4-like N-terminal" evidence="2">
    <location>
        <begin position="47"/>
        <end position="168"/>
    </location>
</feature>
<dbReference type="Pfam" id="PF13579">
    <property type="entry name" value="Glyco_trans_4_4"/>
    <property type="match status" value="1"/>
</dbReference>
<evidence type="ECO:0000259" key="2">
    <source>
        <dbReference type="Pfam" id="PF13579"/>
    </source>
</evidence>
<dbReference type="InterPro" id="IPR028098">
    <property type="entry name" value="Glyco_trans_4-like_N"/>
</dbReference>
<dbReference type="Pfam" id="PF00534">
    <property type="entry name" value="Glycos_transf_1"/>
    <property type="match status" value="1"/>
</dbReference>
<keyword evidence="3" id="KW-0808">Transferase</keyword>
<dbReference type="CDD" id="cd03808">
    <property type="entry name" value="GT4_CapM-like"/>
    <property type="match status" value="1"/>
</dbReference>
<gene>
    <name evidence="3" type="ORF">SAMN05421825_0477</name>
</gene>